<comment type="caution">
    <text evidence="3">The sequence shown here is derived from an EMBL/GenBank/DDBJ whole genome shotgun (WGS) entry which is preliminary data.</text>
</comment>
<sequence length="410" mass="44361">MQQNMRMRNSMAAPGSVRCAVLGAVAILGAALLPMPAPAQTPPVSSGQRATAQQVAERGVALSELTPDAPDSYAVKRGDTLWGLAATFLKHPWRWPELWGMNLKAIPNPHQIFPGQTLYLEKDGGYARLQAGRAGEPETVRLSPQVRSERKANNALPTLKPHLIEPFLVEPMVIDAQVLLKAPRVVASTEGRVLMGSGDRVYARGDATAPLLNQVGAPRHYRVFRDAVALKDPVTAEILGYEAQYLGKAELVRGEFLEKTPDGKGGDTAEYVPATIVLSETKGDIQAGDRLWSAPVQGFTSYTPRAPDGEVDARVVSIYGNSALAYAAQNQVVTINRGTQNGIEPGHVLSLLSMGERVRDATDKDKPMIKLPSEVNGTAMVFRTFDRVSYALILEIRSAVRVGDRLVSPR</sequence>
<dbReference type="InterPro" id="IPR018392">
    <property type="entry name" value="LysM"/>
</dbReference>
<evidence type="ECO:0000313" key="3">
    <source>
        <dbReference type="EMBL" id="MCW5322616.1"/>
    </source>
</evidence>
<dbReference type="Gene3D" id="3.10.350.10">
    <property type="entry name" value="LysM domain"/>
    <property type="match status" value="1"/>
</dbReference>
<dbReference type="Proteomes" id="UP001208935">
    <property type="component" value="Unassembled WGS sequence"/>
</dbReference>
<dbReference type="CDD" id="cd00118">
    <property type="entry name" value="LysM"/>
    <property type="match status" value="1"/>
</dbReference>
<organism evidence="3 4">
    <name type="scientific">Verminephrobacter aporrectodeae subsp. tuberculatae</name>
    <dbReference type="NCBI Taxonomy" id="1110392"/>
    <lineage>
        <taxon>Bacteria</taxon>
        <taxon>Pseudomonadati</taxon>
        <taxon>Pseudomonadota</taxon>
        <taxon>Betaproteobacteria</taxon>
        <taxon>Burkholderiales</taxon>
        <taxon>Comamonadaceae</taxon>
        <taxon>Verminephrobacter</taxon>
    </lineage>
</organism>
<dbReference type="PANTHER" id="PTHR34700:SF4">
    <property type="entry name" value="PHAGE-LIKE ELEMENT PBSX PROTEIN XKDP"/>
    <property type="match status" value="1"/>
</dbReference>
<name>A0ABT3KWJ3_9BURK</name>
<feature type="signal peptide" evidence="1">
    <location>
        <begin position="1"/>
        <end position="39"/>
    </location>
</feature>
<dbReference type="Pfam" id="PF01476">
    <property type="entry name" value="LysM"/>
    <property type="match status" value="1"/>
</dbReference>
<keyword evidence="4" id="KW-1185">Reference proteome</keyword>
<proteinExistence type="predicted"/>
<protein>
    <submittedName>
        <fullName evidence="3">LysM domain-containing protein</fullName>
    </submittedName>
</protein>
<accession>A0ABT3KWJ3</accession>
<feature type="chain" id="PRO_5045288331" evidence="1">
    <location>
        <begin position="40"/>
        <end position="410"/>
    </location>
</feature>
<dbReference type="InterPro" id="IPR036779">
    <property type="entry name" value="LysM_dom_sf"/>
</dbReference>
<evidence type="ECO:0000256" key="1">
    <source>
        <dbReference type="SAM" id="SignalP"/>
    </source>
</evidence>
<gene>
    <name evidence="3" type="ORF">D5039_16100</name>
</gene>
<dbReference type="SUPFAM" id="SSF54106">
    <property type="entry name" value="LysM domain"/>
    <property type="match status" value="1"/>
</dbReference>
<evidence type="ECO:0000313" key="4">
    <source>
        <dbReference type="Proteomes" id="UP001208935"/>
    </source>
</evidence>
<keyword evidence="1" id="KW-0732">Signal</keyword>
<evidence type="ECO:0000259" key="2">
    <source>
        <dbReference type="PROSITE" id="PS51782"/>
    </source>
</evidence>
<dbReference type="InterPro" id="IPR052196">
    <property type="entry name" value="Bact_Kbp"/>
</dbReference>
<dbReference type="PANTHER" id="PTHR34700">
    <property type="entry name" value="POTASSIUM BINDING PROTEIN KBP"/>
    <property type="match status" value="1"/>
</dbReference>
<feature type="domain" description="LysM" evidence="2">
    <location>
        <begin position="71"/>
        <end position="120"/>
    </location>
</feature>
<dbReference type="EMBL" id="QZCW01000003">
    <property type="protein sequence ID" value="MCW5322616.1"/>
    <property type="molecule type" value="Genomic_DNA"/>
</dbReference>
<reference evidence="4" key="1">
    <citation type="submission" date="2023-07" db="EMBL/GenBank/DDBJ databases">
        <title>Verminephrobacter genomes.</title>
        <authorList>
            <person name="Lund M.B."/>
        </authorList>
    </citation>
    <scope>NUCLEOTIDE SEQUENCE [LARGE SCALE GENOMIC DNA]</scope>
    <source>
        <strain evidence="4">AtM5-05</strain>
    </source>
</reference>
<dbReference type="PROSITE" id="PS51782">
    <property type="entry name" value="LYSM"/>
    <property type="match status" value="1"/>
</dbReference>